<comment type="caution">
    <text evidence="1">The sequence shown here is derived from an EMBL/GenBank/DDBJ whole genome shotgun (WGS) entry which is preliminary data.</text>
</comment>
<reference evidence="1 2" key="1">
    <citation type="submission" date="2017-06" db="EMBL/GenBank/DDBJ databases">
        <title>Draft genome sequence of Fusobacterium nucleatum subsp. polymorphum KCOM 1274 (=ChDC F309).</title>
        <authorList>
            <person name="Kook J.-K."/>
            <person name="Park S.-N."/>
            <person name="Lim Y.K."/>
            <person name="Roh H."/>
        </authorList>
    </citation>
    <scope>NUCLEOTIDE SEQUENCE [LARGE SCALE GENOMIC DNA]</scope>
    <source>
        <strain evidence="2">KCOM 1274 (ChDC F309)</strain>
    </source>
</reference>
<evidence type="ECO:0000313" key="1">
    <source>
        <dbReference type="EMBL" id="PHI17763.1"/>
    </source>
</evidence>
<dbReference type="AlphaFoldDB" id="A0A2C6CMR8"/>
<accession>A0A2C6CMR8</accession>
<name>A0A2C6CMR8_FUSNP</name>
<dbReference type="EMBL" id="NIRO01000001">
    <property type="protein sequence ID" value="PHI17763.1"/>
    <property type="molecule type" value="Genomic_DNA"/>
</dbReference>
<proteinExistence type="predicted"/>
<protein>
    <submittedName>
        <fullName evidence="1">Uncharacterized protein</fullName>
    </submittedName>
</protein>
<organism evidence="1 2">
    <name type="scientific">Fusobacterium nucleatum subsp. polymorphum</name>
    <name type="common">Fusobacterium polymorphum</name>
    <dbReference type="NCBI Taxonomy" id="76857"/>
    <lineage>
        <taxon>Bacteria</taxon>
        <taxon>Fusobacteriati</taxon>
        <taxon>Fusobacteriota</taxon>
        <taxon>Fusobacteriia</taxon>
        <taxon>Fusobacteriales</taxon>
        <taxon>Fusobacteriaceae</taxon>
        <taxon>Fusobacterium</taxon>
    </lineage>
</organism>
<gene>
    <name evidence="1" type="ORF">CBG56_02050</name>
</gene>
<sequence>MQKNEHKTDAFLKKFYNNSLKLSDLLDIEYDEASPFKLIEEKKDYRIFKIIDKISKENKYFLVLKSPLGSIFEIKYNENMINPEISEKIILNIRL</sequence>
<dbReference type="RefSeq" id="WP_098996981.1">
    <property type="nucleotide sequence ID" value="NZ_CP071096.1"/>
</dbReference>
<evidence type="ECO:0000313" key="2">
    <source>
        <dbReference type="Proteomes" id="UP000224507"/>
    </source>
</evidence>
<dbReference type="Proteomes" id="UP000224507">
    <property type="component" value="Unassembled WGS sequence"/>
</dbReference>